<dbReference type="STRING" id="1492898.SY85_14140"/>
<dbReference type="Proteomes" id="UP000077177">
    <property type="component" value="Chromosome"/>
</dbReference>
<reference evidence="1 2" key="2">
    <citation type="journal article" date="2016" name="Int. J. Syst. Evol. Microbiol.">
        <title>Flavisolibacter tropicus sp. nov., isolated from tropical soil.</title>
        <authorList>
            <person name="Lee J.J."/>
            <person name="Kang M.S."/>
            <person name="Kim G.S."/>
            <person name="Lee C.S."/>
            <person name="Lim S."/>
            <person name="Lee J."/>
            <person name="Roh S.H."/>
            <person name="Kang H."/>
            <person name="Ha J.M."/>
            <person name="Bae S."/>
            <person name="Jung H.Y."/>
            <person name="Kim M.K."/>
        </authorList>
    </citation>
    <scope>NUCLEOTIDE SEQUENCE [LARGE SCALE GENOMIC DNA]</scope>
    <source>
        <strain evidence="1 2">LCS9</strain>
    </source>
</reference>
<dbReference type="KEGG" id="fla:SY85_14140"/>
<dbReference type="EMBL" id="CP011390">
    <property type="protein sequence ID" value="ANE51475.1"/>
    <property type="molecule type" value="Genomic_DNA"/>
</dbReference>
<organism evidence="1 2">
    <name type="scientific">Flavisolibacter tropicus</name>
    <dbReference type="NCBI Taxonomy" id="1492898"/>
    <lineage>
        <taxon>Bacteria</taxon>
        <taxon>Pseudomonadati</taxon>
        <taxon>Bacteroidota</taxon>
        <taxon>Chitinophagia</taxon>
        <taxon>Chitinophagales</taxon>
        <taxon>Chitinophagaceae</taxon>
        <taxon>Flavisolibacter</taxon>
    </lineage>
</organism>
<proteinExistence type="predicted"/>
<dbReference type="Gene3D" id="3.20.20.150">
    <property type="entry name" value="Divalent-metal-dependent TIM barrel enzymes"/>
    <property type="match status" value="1"/>
</dbReference>
<dbReference type="PATRIC" id="fig|1492898.3.peg.3056"/>
<name>A0A172TWK8_9BACT</name>
<dbReference type="SUPFAM" id="SSF51658">
    <property type="entry name" value="Xylose isomerase-like"/>
    <property type="match status" value="1"/>
</dbReference>
<dbReference type="InterPro" id="IPR036237">
    <property type="entry name" value="Xyl_isomerase-like_sf"/>
</dbReference>
<protein>
    <recommendedName>
        <fullName evidence="3">Xylose isomerase</fullName>
    </recommendedName>
</protein>
<accession>A0A172TWK8</accession>
<keyword evidence="2" id="KW-1185">Reference proteome</keyword>
<evidence type="ECO:0000313" key="2">
    <source>
        <dbReference type="Proteomes" id="UP000077177"/>
    </source>
</evidence>
<evidence type="ECO:0008006" key="3">
    <source>
        <dbReference type="Google" id="ProtNLM"/>
    </source>
</evidence>
<reference evidence="2" key="1">
    <citation type="submission" date="2015-01" db="EMBL/GenBank/DDBJ databases">
        <title>Flavisolibacter sp./LCS9/ whole genome sequencing.</title>
        <authorList>
            <person name="Kim M.K."/>
            <person name="Srinivasan S."/>
            <person name="Lee J.-J."/>
        </authorList>
    </citation>
    <scope>NUCLEOTIDE SEQUENCE [LARGE SCALE GENOMIC DNA]</scope>
    <source>
        <strain evidence="2">LCS9</strain>
    </source>
</reference>
<dbReference type="RefSeq" id="WP_066405554.1">
    <property type="nucleotide sequence ID" value="NZ_CP011390.1"/>
</dbReference>
<dbReference type="OrthoDB" id="2555274at2"/>
<evidence type="ECO:0000313" key="1">
    <source>
        <dbReference type="EMBL" id="ANE51475.1"/>
    </source>
</evidence>
<dbReference type="AlphaFoldDB" id="A0A172TWK8"/>
<gene>
    <name evidence="1" type="ORF">SY85_14140</name>
</gene>
<sequence length="273" mass="31377">MKLLFFCPIWGMADQPLDQSLRKMKAAGYDGVEFGCELNDNCKDTFLKLCQELELEVIMQQYGADGYSFEAYADNLKAHLYYLSGFNPLFINSQTGKDYFSQEQNKALIHLAADIQQETGIKIIHETHRGKMAYNALSTLYYLQHVEPMRLTGDFSHFCTVSESLLEGQDELLNQIIPRVDHIHARVGHPQGPQISDPRLPEWQDAVNKHLQWWDAIIQHHLRAGSPYVTITPEFGPAPYMPALPFTKQPIANQWEINLYMVNLLKSRYNSLQ</sequence>